<gene>
    <name evidence="1" type="ORF">OKJ99_11005</name>
</gene>
<evidence type="ECO:0000313" key="1">
    <source>
        <dbReference type="EMBL" id="MEB8338030.1"/>
    </source>
</evidence>
<dbReference type="EMBL" id="JAOZYC010000088">
    <property type="protein sequence ID" value="MEB8338030.1"/>
    <property type="molecule type" value="Genomic_DNA"/>
</dbReference>
<sequence>MNVKLSTAVREIAAPRITSTEFLAARGLPANWRYASPFGRVAAETYRTIYRREPTCAFLLIHGRFRRIAAYRPSEAHVLATAWEIYPRTATLPVLAA</sequence>
<keyword evidence="2" id="KW-1185">Reference proteome</keyword>
<reference evidence="1 2" key="1">
    <citation type="submission" date="2022-10" db="EMBL/GenBank/DDBJ databases">
        <authorList>
            <person name="Xie J."/>
            <person name="Shen N."/>
        </authorList>
    </citation>
    <scope>NUCLEOTIDE SEQUENCE [LARGE SCALE GENOMIC DNA]</scope>
    <source>
        <strain evidence="1 2">YIM65594</strain>
    </source>
</reference>
<dbReference type="Proteomes" id="UP001354931">
    <property type="component" value="Unassembled WGS sequence"/>
</dbReference>
<accession>A0ABU6F1Y7</accession>
<evidence type="ECO:0000313" key="2">
    <source>
        <dbReference type="Proteomes" id="UP001354931"/>
    </source>
</evidence>
<dbReference type="RefSeq" id="WP_326015743.1">
    <property type="nucleotide sequence ID" value="NZ_JAOZYC010000088.1"/>
</dbReference>
<comment type="caution">
    <text evidence="1">The sequence shown here is derived from an EMBL/GenBank/DDBJ whole genome shotgun (WGS) entry which is preliminary data.</text>
</comment>
<name>A0ABU6F1Y7_9ACTN</name>
<organism evidence="1 2">
    <name type="scientific">Streptomyces endophyticus</name>
    <dbReference type="NCBI Taxonomy" id="714166"/>
    <lineage>
        <taxon>Bacteria</taxon>
        <taxon>Bacillati</taxon>
        <taxon>Actinomycetota</taxon>
        <taxon>Actinomycetes</taxon>
        <taxon>Kitasatosporales</taxon>
        <taxon>Streptomycetaceae</taxon>
        <taxon>Streptomyces</taxon>
    </lineage>
</organism>
<protein>
    <submittedName>
        <fullName evidence="1">Uncharacterized protein</fullName>
    </submittedName>
</protein>
<proteinExistence type="predicted"/>